<dbReference type="RefSeq" id="WP_271166721.1">
    <property type="nucleotide sequence ID" value="NZ_BSFI01000001.1"/>
</dbReference>
<dbReference type="AlphaFoldDB" id="A0A9W6IZE7"/>
<comment type="subcellular location">
    <subcellularLocation>
        <location evidence="1">Cell envelope</location>
    </subcellularLocation>
</comment>
<dbReference type="Proteomes" id="UP001143372">
    <property type="component" value="Unassembled WGS sequence"/>
</dbReference>
<keyword evidence="5" id="KW-1185">Reference proteome</keyword>
<reference evidence="4" key="2">
    <citation type="submission" date="2023-01" db="EMBL/GenBank/DDBJ databases">
        <authorList>
            <person name="Sun Q."/>
            <person name="Evtushenko L."/>
        </authorList>
    </citation>
    <scope>NUCLEOTIDE SEQUENCE</scope>
    <source>
        <strain evidence="4">VKM B-2347</strain>
    </source>
</reference>
<evidence type="ECO:0000256" key="2">
    <source>
        <dbReference type="SAM" id="MobiDB-lite"/>
    </source>
</evidence>
<organism evidence="4 5">
    <name type="scientific">Hansschlegelia plantiphila</name>
    <dbReference type="NCBI Taxonomy" id="374655"/>
    <lineage>
        <taxon>Bacteria</taxon>
        <taxon>Pseudomonadati</taxon>
        <taxon>Pseudomonadota</taxon>
        <taxon>Alphaproteobacteria</taxon>
        <taxon>Hyphomicrobiales</taxon>
        <taxon>Methylopilaceae</taxon>
        <taxon>Hansschlegelia</taxon>
    </lineage>
</organism>
<name>A0A9W6IZE7_9HYPH</name>
<dbReference type="GO" id="GO:0030313">
    <property type="term" value="C:cell envelope"/>
    <property type="evidence" value="ECO:0007669"/>
    <property type="project" value="UniProtKB-SubCell"/>
</dbReference>
<protein>
    <submittedName>
        <fullName evidence="4">Heparinase</fullName>
    </submittedName>
</protein>
<accession>A0A9W6IZE7</accession>
<proteinExistence type="predicted"/>
<evidence type="ECO:0000313" key="4">
    <source>
        <dbReference type="EMBL" id="GLK66455.1"/>
    </source>
</evidence>
<dbReference type="Gene3D" id="1.50.10.100">
    <property type="entry name" value="Chondroitin AC/alginate lyase"/>
    <property type="match status" value="1"/>
</dbReference>
<dbReference type="Pfam" id="PF07940">
    <property type="entry name" value="Hepar_II_III_C"/>
    <property type="match status" value="1"/>
</dbReference>
<sequence length="586" mass="62519">MASLGEKAELVGLVLALGARAAARRVYALVRAPFDFAHRSPEKLLIAPHDLRTSDPTRAGEIYAGTFAFANRAADVDGGSPFLVAAPSADWAEALHGFGWLRHLRAADTTLARANGRALIDEWITLHGGTDRTAWRPEVVARRLISWFCHAPLILDGADKAFYRRFLRSISRQTHRLDRLIAATPDGMPRLTAAIALCYAGLCLSGESRLLRSAAKALATELDRQILADGGHASRNPAALVYALVDLLPLRQAFTARDLAPPQALNGAIDRMMPMLRFFRHPDGEFAQFNGAGPTPADLVATVLAYDDARGAPVEDATHSGYQRLIAGDAVAIVDVGRPPPAALSDEAHAGCLSFEFSADGDRVVVNCGAPRFGRADWAAAARATAAHSTVVVGDSSSCAFAPAGLKRFIGTPVVSGPVEVAARRELSDRGARIVASHDGYLRRFGVVHERSLQLSPDGRRLTGEDLFRASGRPRRRDGDVKIAARFHLHPAVRASARQDGQGVLLALPGGAAWSFSAPGFAVELAESVSLSGSQGPRRAEQILIETSLGGAPKIAWSFEAVDEARPRSRRLPQAPTLFGAPSSID</sequence>
<dbReference type="Gene3D" id="2.70.98.70">
    <property type="match status" value="1"/>
</dbReference>
<gene>
    <name evidence="4" type="ORF">GCM10008179_00930</name>
</gene>
<feature type="region of interest" description="Disordered" evidence="2">
    <location>
        <begin position="566"/>
        <end position="586"/>
    </location>
</feature>
<dbReference type="InterPro" id="IPR012480">
    <property type="entry name" value="Hepar_II_III_C"/>
</dbReference>
<evidence type="ECO:0000313" key="5">
    <source>
        <dbReference type="Proteomes" id="UP001143372"/>
    </source>
</evidence>
<evidence type="ECO:0000259" key="3">
    <source>
        <dbReference type="Pfam" id="PF07940"/>
    </source>
</evidence>
<feature type="domain" description="Heparinase II/III-like C-terminal" evidence="3">
    <location>
        <begin position="310"/>
        <end position="558"/>
    </location>
</feature>
<dbReference type="GO" id="GO:0016829">
    <property type="term" value="F:lyase activity"/>
    <property type="evidence" value="ECO:0007669"/>
    <property type="project" value="InterPro"/>
</dbReference>
<reference evidence="4" key="1">
    <citation type="journal article" date="2014" name="Int. J. Syst. Evol. Microbiol.">
        <title>Complete genome sequence of Corynebacterium casei LMG S-19264T (=DSM 44701T), isolated from a smear-ripened cheese.</title>
        <authorList>
            <consortium name="US DOE Joint Genome Institute (JGI-PGF)"/>
            <person name="Walter F."/>
            <person name="Albersmeier A."/>
            <person name="Kalinowski J."/>
            <person name="Ruckert C."/>
        </authorList>
    </citation>
    <scope>NUCLEOTIDE SEQUENCE</scope>
    <source>
        <strain evidence="4">VKM B-2347</strain>
    </source>
</reference>
<dbReference type="EMBL" id="BSFI01000001">
    <property type="protein sequence ID" value="GLK66455.1"/>
    <property type="molecule type" value="Genomic_DNA"/>
</dbReference>
<dbReference type="InterPro" id="IPR008929">
    <property type="entry name" value="Chondroitin_lyas"/>
</dbReference>
<evidence type="ECO:0000256" key="1">
    <source>
        <dbReference type="ARBA" id="ARBA00004196"/>
    </source>
</evidence>
<comment type="caution">
    <text evidence="4">The sequence shown here is derived from an EMBL/GenBank/DDBJ whole genome shotgun (WGS) entry which is preliminary data.</text>
</comment>